<comment type="caution">
    <text evidence="2">The sequence shown here is derived from an EMBL/GenBank/DDBJ whole genome shotgun (WGS) entry which is preliminary data.</text>
</comment>
<dbReference type="PANTHER" id="PTHR43546">
    <property type="entry name" value="UPF0173 METAL-DEPENDENT HYDROLASE MJ1163-RELATED"/>
    <property type="match status" value="1"/>
</dbReference>
<evidence type="ECO:0000313" key="3">
    <source>
        <dbReference type="Proteomes" id="UP000449906"/>
    </source>
</evidence>
<dbReference type="Pfam" id="PF13483">
    <property type="entry name" value="Lactamase_B_3"/>
    <property type="match status" value="1"/>
</dbReference>
<proteinExistence type="predicted"/>
<accession>A0A7J5DT08</accession>
<dbReference type="Proteomes" id="UP000449906">
    <property type="component" value="Unassembled WGS sequence"/>
</dbReference>
<evidence type="ECO:0000259" key="1">
    <source>
        <dbReference type="SMART" id="SM00849"/>
    </source>
</evidence>
<name>A0A7J5DT08_NOCSI</name>
<dbReference type="InterPro" id="IPR050114">
    <property type="entry name" value="UPF0173_UPF0282_UlaG_hydrolase"/>
</dbReference>
<dbReference type="InterPro" id="IPR001279">
    <property type="entry name" value="Metallo-B-lactamas"/>
</dbReference>
<organism evidence="2 3">
    <name type="scientific">Nocardioides simplex</name>
    <name type="common">Arthrobacter simplex</name>
    <dbReference type="NCBI Taxonomy" id="2045"/>
    <lineage>
        <taxon>Bacteria</taxon>
        <taxon>Bacillati</taxon>
        <taxon>Actinomycetota</taxon>
        <taxon>Actinomycetes</taxon>
        <taxon>Propionibacteriales</taxon>
        <taxon>Nocardioidaceae</taxon>
        <taxon>Pimelobacter</taxon>
    </lineage>
</organism>
<dbReference type="Gene3D" id="3.60.15.10">
    <property type="entry name" value="Ribonuclease Z/Hydroxyacylglutathione hydrolase-like"/>
    <property type="match status" value="1"/>
</dbReference>
<protein>
    <submittedName>
        <fullName evidence="2">MBL fold metallo-hydrolase</fullName>
    </submittedName>
</protein>
<gene>
    <name evidence="2" type="ORF">F9L07_22370</name>
</gene>
<keyword evidence="2" id="KW-0378">Hydrolase</keyword>
<dbReference type="AlphaFoldDB" id="A0A7J5DT08"/>
<reference evidence="2 3" key="1">
    <citation type="submission" date="2019-09" db="EMBL/GenBank/DDBJ databases">
        <title>Pimelobacter sp. isolated from Paulinella.</title>
        <authorList>
            <person name="Jeong S.E."/>
        </authorList>
    </citation>
    <scope>NUCLEOTIDE SEQUENCE [LARGE SCALE GENOMIC DNA]</scope>
    <source>
        <strain evidence="2 3">Pch-N</strain>
    </source>
</reference>
<evidence type="ECO:0000313" key="2">
    <source>
        <dbReference type="EMBL" id="KAB2808267.1"/>
    </source>
</evidence>
<dbReference type="EMBL" id="WBVM01000003">
    <property type="protein sequence ID" value="KAB2808267.1"/>
    <property type="molecule type" value="Genomic_DNA"/>
</dbReference>
<dbReference type="SMART" id="SM00849">
    <property type="entry name" value="Lactamase_B"/>
    <property type="match status" value="1"/>
</dbReference>
<dbReference type="RefSeq" id="WP_151581953.1">
    <property type="nucleotide sequence ID" value="NZ_WBVM01000003.1"/>
</dbReference>
<dbReference type="SUPFAM" id="SSF56281">
    <property type="entry name" value="Metallo-hydrolase/oxidoreductase"/>
    <property type="match status" value="1"/>
</dbReference>
<dbReference type="InterPro" id="IPR036866">
    <property type="entry name" value="RibonucZ/Hydroxyglut_hydro"/>
</dbReference>
<dbReference type="PANTHER" id="PTHR43546:SF3">
    <property type="entry name" value="UPF0173 METAL-DEPENDENT HYDROLASE MJ1163"/>
    <property type="match status" value="1"/>
</dbReference>
<sequence>MRLTKFGHSAVRIEHDGTTVAVDPGVWSQREAVEGVDAVLITHEHVDHFHPDHLRATDAPIYTIAAVAAQIRENAPDVAERVSVVRPDESWTIGSIGVRAVGELHAVIHPELPRFDNSGYLLTAGDTTVFHPGDALTGPEVPVDVLLAPVCAPWMRVSEGVDFARSLGAARNVAIHDRVFSPEGLGIVDLQFGRFLEAAGLEYRRLADGTDL</sequence>
<dbReference type="GO" id="GO:0016787">
    <property type="term" value="F:hydrolase activity"/>
    <property type="evidence" value="ECO:0007669"/>
    <property type="project" value="UniProtKB-KW"/>
</dbReference>
<feature type="domain" description="Metallo-beta-lactamase" evidence="1">
    <location>
        <begin position="7"/>
        <end position="183"/>
    </location>
</feature>